<keyword evidence="1" id="KW-1133">Transmembrane helix</keyword>
<feature type="transmembrane region" description="Helical" evidence="1">
    <location>
        <begin position="137"/>
        <end position="161"/>
    </location>
</feature>
<name>A0A250X4Z4_9CHLO</name>
<keyword evidence="3" id="KW-1185">Reference proteome</keyword>
<feature type="transmembrane region" description="Helical" evidence="1">
    <location>
        <begin position="99"/>
        <end position="117"/>
    </location>
</feature>
<gene>
    <name evidence="2" type="ORF">CEUSTIGMA_g5596.t1</name>
</gene>
<feature type="transmembrane region" description="Helical" evidence="1">
    <location>
        <begin position="40"/>
        <end position="62"/>
    </location>
</feature>
<dbReference type="AlphaFoldDB" id="A0A250X4Z4"/>
<protein>
    <submittedName>
        <fullName evidence="2">Uncharacterized protein</fullName>
    </submittedName>
</protein>
<evidence type="ECO:0000256" key="1">
    <source>
        <dbReference type="SAM" id="Phobius"/>
    </source>
</evidence>
<organism evidence="2 3">
    <name type="scientific">Chlamydomonas eustigma</name>
    <dbReference type="NCBI Taxonomy" id="1157962"/>
    <lineage>
        <taxon>Eukaryota</taxon>
        <taxon>Viridiplantae</taxon>
        <taxon>Chlorophyta</taxon>
        <taxon>core chlorophytes</taxon>
        <taxon>Chlorophyceae</taxon>
        <taxon>CS clade</taxon>
        <taxon>Chlamydomonadales</taxon>
        <taxon>Chlamydomonadaceae</taxon>
        <taxon>Chlamydomonas</taxon>
    </lineage>
</organism>
<dbReference type="EMBL" id="BEGY01000030">
    <property type="protein sequence ID" value="GAX78154.1"/>
    <property type="molecule type" value="Genomic_DNA"/>
</dbReference>
<proteinExistence type="predicted"/>
<reference evidence="2 3" key="1">
    <citation type="submission" date="2017-08" db="EMBL/GenBank/DDBJ databases">
        <title>Acidophilic green algal genome provides insights into adaptation to an acidic environment.</title>
        <authorList>
            <person name="Hirooka S."/>
            <person name="Hirose Y."/>
            <person name="Kanesaki Y."/>
            <person name="Higuchi S."/>
            <person name="Fujiwara T."/>
            <person name="Onuma R."/>
            <person name="Era A."/>
            <person name="Ohbayashi R."/>
            <person name="Uzuka A."/>
            <person name="Nozaki H."/>
            <person name="Yoshikawa H."/>
            <person name="Miyagishima S.Y."/>
        </authorList>
    </citation>
    <scope>NUCLEOTIDE SEQUENCE [LARGE SCALE GENOMIC DNA]</scope>
    <source>
        <strain evidence="2 3">NIES-2499</strain>
    </source>
</reference>
<accession>A0A250X4Z4</accession>
<evidence type="ECO:0000313" key="3">
    <source>
        <dbReference type="Proteomes" id="UP000232323"/>
    </source>
</evidence>
<dbReference type="Proteomes" id="UP000232323">
    <property type="component" value="Unassembled WGS sequence"/>
</dbReference>
<feature type="transmembrane region" description="Helical" evidence="1">
    <location>
        <begin position="211"/>
        <end position="232"/>
    </location>
</feature>
<feature type="transmembrane region" description="Helical" evidence="1">
    <location>
        <begin position="74"/>
        <end position="93"/>
    </location>
</feature>
<keyword evidence="1" id="KW-0472">Membrane</keyword>
<feature type="transmembrane region" description="Helical" evidence="1">
    <location>
        <begin position="181"/>
        <end position="199"/>
    </location>
</feature>
<sequence>MWKMPYHNDYTTSPVEIQDLPHDYSRSPLLSKPEVDTSAFVAYLWGIVIHVIASASITFAGAVAGGPGYASAPIVTIGLLMQLGHGLIGLLRGQGLETLAAPLLMVWPYAAVAFLGIPQNREDMSGIRMAAAICRRLTFLLMAFDIVVIPFSYDLSAHLVLDFPDSGLLTLFENPSFPHGILTPLVQLIVDTGVMYTYYDRVGIVYYQAKSVTYTFIRAFLYALAGSAYWWWIDNMQQQQQAKRQQERQRKTVNIGNKAYDVHPYGQQIKEPQAP</sequence>
<keyword evidence="1" id="KW-0812">Transmembrane</keyword>
<evidence type="ECO:0000313" key="2">
    <source>
        <dbReference type="EMBL" id="GAX78154.1"/>
    </source>
</evidence>
<comment type="caution">
    <text evidence="2">The sequence shown here is derived from an EMBL/GenBank/DDBJ whole genome shotgun (WGS) entry which is preliminary data.</text>
</comment>